<evidence type="ECO:0000256" key="1">
    <source>
        <dbReference type="SAM" id="Phobius"/>
    </source>
</evidence>
<gene>
    <name evidence="2" type="ORF">LJ757_17820</name>
</gene>
<feature type="transmembrane region" description="Helical" evidence="1">
    <location>
        <begin position="7"/>
        <end position="31"/>
    </location>
</feature>
<keyword evidence="1" id="KW-0812">Transmembrane</keyword>
<keyword evidence="1" id="KW-0472">Membrane</keyword>
<dbReference type="AlphaFoldDB" id="A0A9X1MI79"/>
<keyword evidence="3" id="KW-1185">Reference proteome</keyword>
<dbReference type="RefSeq" id="WP_227897641.1">
    <property type="nucleotide sequence ID" value="NZ_CP099467.1"/>
</dbReference>
<proteinExistence type="predicted"/>
<protein>
    <submittedName>
        <fullName evidence="2">Uncharacterized protein</fullName>
    </submittedName>
</protein>
<accession>A0A9X1MI79</accession>
<comment type="caution">
    <text evidence="2">The sequence shown here is derived from an EMBL/GenBank/DDBJ whole genome shotgun (WGS) entry which is preliminary data.</text>
</comment>
<name>A0A9X1MI79_9MICC</name>
<keyword evidence="1" id="KW-1133">Transmembrane helix</keyword>
<evidence type="ECO:0000313" key="2">
    <source>
        <dbReference type="EMBL" id="MCC3299655.1"/>
    </source>
</evidence>
<reference evidence="2" key="1">
    <citation type="submission" date="2021-10" db="EMBL/GenBank/DDBJ databases">
        <title>Novel species in genus Arthrobacter.</title>
        <authorList>
            <person name="Liu Y."/>
        </authorList>
    </citation>
    <scope>NUCLEOTIDE SEQUENCE</scope>
    <source>
        <strain evidence="2">Zg-Y453</strain>
    </source>
</reference>
<organism evidence="2 3">
    <name type="scientific">Arthrobacter caoxuetaonis</name>
    <dbReference type="NCBI Taxonomy" id="2886935"/>
    <lineage>
        <taxon>Bacteria</taxon>
        <taxon>Bacillati</taxon>
        <taxon>Actinomycetota</taxon>
        <taxon>Actinomycetes</taxon>
        <taxon>Micrococcales</taxon>
        <taxon>Micrococcaceae</taxon>
        <taxon>Arthrobacter</taxon>
    </lineage>
</organism>
<dbReference type="Proteomes" id="UP001139158">
    <property type="component" value="Unassembled WGS sequence"/>
</dbReference>
<evidence type="ECO:0000313" key="3">
    <source>
        <dbReference type="Proteomes" id="UP001139158"/>
    </source>
</evidence>
<dbReference type="EMBL" id="JAJFZV010000020">
    <property type="protein sequence ID" value="MCC3299655.1"/>
    <property type="molecule type" value="Genomic_DNA"/>
</dbReference>
<sequence>MSRTRIVITSIAAIVGLAVVTGLLGLGLGWFNAGTKVISAGNVKKQHTVVIRQYNDMIAAADNACSAQEAASGTKTDKDALVLESPIAAREATFRSLVSKYSATVDNPFEGQIVVPDGYPTSAELSDLDTSDWCTVGAQLKDLKG</sequence>